<evidence type="ECO:0000259" key="8">
    <source>
        <dbReference type="Pfam" id="PF04998"/>
    </source>
</evidence>
<sequence length="763" mass="83971">MSAADEQIRPGCSIHDVQFMYMSPKEIKDISVKEITEVAAFGNLAGAPLPGGLYDPALGPLHIGDLCKTCGLGVHDCPGHLGHIQLATDVYNPFLIRTLFDVLDENSAFMADSVAVAKKEAKMESNLPDLYRKWAEKPQSNRRTKNLMKEVDTSDKLRDEEKAHIGFVVEDTHAKGGKAPPMNSMLPPWRFTGSMSEREEKALQQYLDHRPEELEKKMPAEEFRDVIMHKYARTLADPGEAVGTLAAQGMGEPSTQMTLNTFHLAGHGGVNVTLGIPRLREIVQTASRHPETPAMEFPVLGGLKVAEELKGKMTRVSLKDVVVATHVLESVTAAQPSGETMRTYELVVDLVDTDMIRKAYPSLTPTAVAHFLDHDFRDKLNSNLKKFIKISESTSTITTRKAQQEEGTADVFNESPDDENAEQKEQADESQNLTRTLAQRARATDEEREAELDRMEAASDADDADEGQYDDAAESNAGDDAAAEEAEEDNETPEAEEGTQRPAAGTQGVVGTVEEYKVSKTKDSTEVIFNKSGRLYGSKFVLRSRPLALSQGISRKILILEAVADLCSDLFIQQTPGITSVHVVEPRPGQSDKVMIETEGVNLDIAWGLNGIDHDRIVTNDIGLILDRYGVEAARAAIVQEVLRVFGHYGIGVDPRHLMLISDYMTHHGGFRPFSRRGMEAHASPWLQMTFETSVNFLTKACNNAQYDNLLSPAGSIILGKQASVGTGCFDLRMEVPKTVRGFTKDEMATQVKKPKKEFVFAA</sequence>
<dbReference type="Proteomes" id="UP000591131">
    <property type="component" value="Unassembled WGS sequence"/>
</dbReference>
<evidence type="ECO:0000256" key="4">
    <source>
        <dbReference type="ARBA" id="ARBA00022679"/>
    </source>
</evidence>
<dbReference type="AlphaFoldDB" id="A0A7J6N0R6"/>
<dbReference type="SUPFAM" id="SSF64484">
    <property type="entry name" value="beta and beta-prime subunits of DNA dependent RNA-polymerase"/>
    <property type="match status" value="2"/>
</dbReference>
<dbReference type="InterPro" id="IPR044893">
    <property type="entry name" value="RNA_pol_Rpb1_clamp_domain"/>
</dbReference>
<evidence type="ECO:0000256" key="7">
    <source>
        <dbReference type="SAM" id="MobiDB-lite"/>
    </source>
</evidence>
<dbReference type="EC" id="2.7.7.6" evidence="2"/>
<accession>A0A7J6N0R6</accession>
<dbReference type="PANTHER" id="PTHR19376:SF11">
    <property type="entry name" value="DNA-DIRECTED RNA POLYMERASE I SUBUNIT RPA1"/>
    <property type="match status" value="1"/>
</dbReference>
<dbReference type="GO" id="GO:0006351">
    <property type="term" value="P:DNA-templated transcription"/>
    <property type="evidence" value="ECO:0007669"/>
    <property type="project" value="InterPro"/>
</dbReference>
<name>A0A7J6N0R6_PERCH</name>
<dbReference type="Pfam" id="PF04998">
    <property type="entry name" value="RNA_pol_Rpb1_5"/>
    <property type="match status" value="1"/>
</dbReference>
<dbReference type="Gene3D" id="1.10.150.390">
    <property type="match status" value="1"/>
</dbReference>
<feature type="region of interest" description="Disordered" evidence="7">
    <location>
        <begin position="395"/>
        <end position="510"/>
    </location>
</feature>
<reference evidence="9 10" key="1">
    <citation type="submission" date="2020-04" db="EMBL/GenBank/DDBJ databases">
        <title>Perkinsus chesapeaki whole genome sequence.</title>
        <authorList>
            <person name="Bogema D.R."/>
        </authorList>
    </citation>
    <scope>NUCLEOTIDE SEQUENCE [LARGE SCALE GENOMIC DNA]</scope>
    <source>
        <strain evidence="9">ATCC PRA-425</strain>
    </source>
</reference>
<organism evidence="9 10">
    <name type="scientific">Perkinsus chesapeaki</name>
    <name type="common">Clam parasite</name>
    <name type="synonym">Perkinsus andrewsi</name>
    <dbReference type="NCBI Taxonomy" id="330153"/>
    <lineage>
        <taxon>Eukaryota</taxon>
        <taxon>Sar</taxon>
        <taxon>Alveolata</taxon>
        <taxon>Perkinsozoa</taxon>
        <taxon>Perkinsea</taxon>
        <taxon>Perkinsida</taxon>
        <taxon>Perkinsidae</taxon>
        <taxon>Perkinsus</taxon>
    </lineage>
</organism>
<dbReference type="GO" id="GO:0005736">
    <property type="term" value="C:RNA polymerase I complex"/>
    <property type="evidence" value="ECO:0007669"/>
    <property type="project" value="TreeGrafter"/>
</dbReference>
<keyword evidence="4" id="KW-0808">Transferase</keyword>
<dbReference type="CDD" id="cd02735">
    <property type="entry name" value="RNAP_I_Rpa1_C"/>
    <property type="match status" value="1"/>
</dbReference>
<evidence type="ECO:0000256" key="2">
    <source>
        <dbReference type="ARBA" id="ARBA00012418"/>
    </source>
</evidence>
<comment type="caution">
    <text evidence="9">The sequence shown here is derived from an EMBL/GenBank/DDBJ whole genome shotgun (WGS) entry which is preliminary data.</text>
</comment>
<dbReference type="Gene3D" id="4.10.860.120">
    <property type="entry name" value="RNA polymerase II, clamp domain"/>
    <property type="match status" value="1"/>
</dbReference>
<feature type="domain" description="RNA polymerase Rpb1" evidence="8">
    <location>
        <begin position="173"/>
        <end position="683"/>
    </location>
</feature>
<dbReference type="OrthoDB" id="439491at2759"/>
<evidence type="ECO:0000256" key="3">
    <source>
        <dbReference type="ARBA" id="ARBA00022478"/>
    </source>
</evidence>
<evidence type="ECO:0000256" key="5">
    <source>
        <dbReference type="ARBA" id="ARBA00022695"/>
    </source>
</evidence>
<dbReference type="GO" id="GO:0003677">
    <property type="term" value="F:DNA binding"/>
    <property type="evidence" value="ECO:0007669"/>
    <property type="project" value="InterPro"/>
</dbReference>
<gene>
    <name evidence="9" type="primary">POLR1A</name>
    <name evidence="9" type="ORF">FOL47_001304</name>
</gene>
<dbReference type="EMBL" id="JAAPAO010000013">
    <property type="protein sequence ID" value="KAF4677489.1"/>
    <property type="molecule type" value="Genomic_DNA"/>
</dbReference>
<feature type="compositionally biased region" description="Acidic residues" evidence="7">
    <location>
        <begin position="459"/>
        <end position="473"/>
    </location>
</feature>
<dbReference type="PANTHER" id="PTHR19376">
    <property type="entry name" value="DNA-DIRECTED RNA POLYMERASE"/>
    <property type="match status" value="1"/>
</dbReference>
<evidence type="ECO:0000313" key="9">
    <source>
        <dbReference type="EMBL" id="KAF4677489.1"/>
    </source>
</evidence>
<protein>
    <recommendedName>
        <fullName evidence="2">DNA-directed RNA polymerase</fullName>
        <ecNumber evidence="2">2.7.7.6</ecNumber>
    </recommendedName>
</protein>
<keyword evidence="10" id="KW-1185">Reference proteome</keyword>
<keyword evidence="5" id="KW-0548">Nucleotidyltransferase</keyword>
<evidence type="ECO:0000256" key="1">
    <source>
        <dbReference type="ARBA" id="ARBA00006460"/>
    </source>
</evidence>
<dbReference type="InterPro" id="IPR007081">
    <property type="entry name" value="RNA_pol_Rpb1_5"/>
</dbReference>
<evidence type="ECO:0000256" key="6">
    <source>
        <dbReference type="ARBA" id="ARBA00023163"/>
    </source>
</evidence>
<feature type="compositionally biased region" description="Acidic residues" evidence="7">
    <location>
        <begin position="481"/>
        <end position="497"/>
    </location>
</feature>
<proteinExistence type="inferred from homology"/>
<dbReference type="InterPro" id="IPR047107">
    <property type="entry name" value="DNA-dir_RNA_pol1_lsu_C"/>
</dbReference>
<comment type="similarity">
    <text evidence="1">Belongs to the RNA polymerase beta' chain family.</text>
</comment>
<keyword evidence="3 9" id="KW-0240">DNA-directed RNA polymerase</keyword>
<dbReference type="GO" id="GO:0003899">
    <property type="term" value="F:DNA-directed RNA polymerase activity"/>
    <property type="evidence" value="ECO:0007669"/>
    <property type="project" value="UniProtKB-EC"/>
</dbReference>
<dbReference type="InterPro" id="IPR045867">
    <property type="entry name" value="DNA-dir_RpoC_beta_prime"/>
</dbReference>
<evidence type="ECO:0000313" key="10">
    <source>
        <dbReference type="Proteomes" id="UP000591131"/>
    </source>
</evidence>
<keyword evidence="6" id="KW-0804">Transcription</keyword>